<dbReference type="RefSeq" id="WP_166279494.1">
    <property type="nucleotide sequence ID" value="NZ_JTHE03000015.1"/>
</dbReference>
<keyword evidence="9" id="KW-1185">Reference proteome</keyword>
<organism evidence="8 9">
    <name type="scientific">Lyngbya confervoides BDU141951</name>
    <dbReference type="NCBI Taxonomy" id="1574623"/>
    <lineage>
        <taxon>Bacteria</taxon>
        <taxon>Bacillati</taxon>
        <taxon>Cyanobacteriota</taxon>
        <taxon>Cyanophyceae</taxon>
        <taxon>Oscillatoriophycideae</taxon>
        <taxon>Oscillatoriales</taxon>
        <taxon>Microcoleaceae</taxon>
        <taxon>Lyngbya</taxon>
    </lineage>
</organism>
<comment type="similarity">
    <text evidence="2">Belongs to the GMC oxidoreductase family.</text>
</comment>
<dbReference type="PANTHER" id="PTHR42784:SF1">
    <property type="entry name" value="PYRANOSE 2-OXIDASE"/>
    <property type="match status" value="1"/>
</dbReference>
<comment type="cofactor">
    <cofactor evidence="1">
        <name>FAD</name>
        <dbReference type="ChEBI" id="CHEBI:57692"/>
    </cofactor>
</comment>
<keyword evidence="5" id="KW-0560">Oxidoreductase</keyword>
<accession>A0ABD4SZU0</accession>
<dbReference type="Pfam" id="PF05199">
    <property type="entry name" value="GMC_oxred_C"/>
    <property type="match status" value="1"/>
</dbReference>
<dbReference type="Pfam" id="PF00732">
    <property type="entry name" value="GMC_oxred_N"/>
    <property type="match status" value="1"/>
</dbReference>
<dbReference type="EMBL" id="JTHE03000015">
    <property type="protein sequence ID" value="MCM1981655.1"/>
    <property type="molecule type" value="Genomic_DNA"/>
</dbReference>
<evidence type="ECO:0000256" key="5">
    <source>
        <dbReference type="ARBA" id="ARBA00023002"/>
    </source>
</evidence>
<comment type="caution">
    <text evidence="8">The sequence shown here is derived from an EMBL/GenBank/DDBJ whole genome shotgun (WGS) entry which is preliminary data.</text>
</comment>
<dbReference type="Gene3D" id="3.50.50.60">
    <property type="entry name" value="FAD/NAD(P)-binding domain"/>
    <property type="match status" value="2"/>
</dbReference>
<dbReference type="InterPro" id="IPR000172">
    <property type="entry name" value="GMC_OxRdtase_N"/>
</dbReference>
<name>A0ABD4SZU0_9CYAN</name>
<evidence type="ECO:0000256" key="4">
    <source>
        <dbReference type="ARBA" id="ARBA00022827"/>
    </source>
</evidence>
<dbReference type="GO" id="GO:0016491">
    <property type="term" value="F:oxidoreductase activity"/>
    <property type="evidence" value="ECO:0007669"/>
    <property type="project" value="UniProtKB-KW"/>
</dbReference>
<evidence type="ECO:0000256" key="3">
    <source>
        <dbReference type="ARBA" id="ARBA00022630"/>
    </source>
</evidence>
<dbReference type="InterPro" id="IPR051473">
    <property type="entry name" value="P2Ox-like"/>
</dbReference>
<dbReference type="SUPFAM" id="SSF51905">
    <property type="entry name" value="FAD/NAD(P)-binding domain"/>
    <property type="match status" value="1"/>
</dbReference>
<protein>
    <submittedName>
        <fullName evidence="8">GMC oxidoreductase</fullName>
    </submittedName>
</protein>
<evidence type="ECO:0000259" key="6">
    <source>
        <dbReference type="Pfam" id="PF00732"/>
    </source>
</evidence>
<keyword evidence="4" id="KW-0274">FAD</keyword>
<evidence type="ECO:0000313" key="9">
    <source>
        <dbReference type="Proteomes" id="UP000031561"/>
    </source>
</evidence>
<evidence type="ECO:0000313" key="8">
    <source>
        <dbReference type="EMBL" id="MCM1981655.1"/>
    </source>
</evidence>
<evidence type="ECO:0000256" key="1">
    <source>
        <dbReference type="ARBA" id="ARBA00001974"/>
    </source>
</evidence>
<dbReference type="InterPro" id="IPR036188">
    <property type="entry name" value="FAD/NAD-bd_sf"/>
</dbReference>
<dbReference type="PANTHER" id="PTHR42784">
    <property type="entry name" value="PYRANOSE 2-OXIDASE"/>
    <property type="match status" value="1"/>
</dbReference>
<dbReference type="InterPro" id="IPR007867">
    <property type="entry name" value="GMC_OxRtase_C"/>
</dbReference>
<dbReference type="Gene3D" id="3.30.410.40">
    <property type="match status" value="1"/>
</dbReference>
<feature type="domain" description="Glucose-methanol-choline oxidoreductase C-terminal" evidence="7">
    <location>
        <begin position="425"/>
        <end position="570"/>
    </location>
</feature>
<dbReference type="AlphaFoldDB" id="A0ABD4SZU0"/>
<dbReference type="Proteomes" id="UP000031561">
    <property type="component" value="Unassembled WGS sequence"/>
</dbReference>
<proteinExistence type="inferred from homology"/>
<feature type="domain" description="Glucose-methanol-choline oxidoreductase N-terminal" evidence="6">
    <location>
        <begin position="85"/>
        <end position="289"/>
    </location>
</feature>
<evidence type="ECO:0000259" key="7">
    <source>
        <dbReference type="Pfam" id="PF05199"/>
    </source>
</evidence>
<keyword evidence="3" id="KW-0285">Flavoprotein</keyword>
<sequence>MSKSRDCQAASSYDWIVVGSGNGACAFLSQYLDKRTDPADRILVIEEGEDFFETSEITHQRNWTRSYSEGSIFKLHNAQTPEGIPILSGYASTMGGGGSINYTMIFESPKWLADHFGHGERYWNRCIDELSAKFQRKSPVHELTPVGNHLLDSLESCGFQLNRQRSENIPIYKESRDKQIHVFPNQFNEFGQRTHSGVSLVKWHNNPRLQVMTKCRVTRLDLETLNDREQRCCRIIYQDLKAKEERSISLDRHTRVLLCAGAATPQLLYPHREALRNFEIGEHVNDHIVLPFGIYLLSEHLQPTLKDQYISLFATEELPHSEDPDAEKTVCNYDFFSGSLDDLLYLISHLFLAFWVPNGIKLAMIQQPRVFQALKWLSRRLVQFLNSLDDVLYSLKHPSRIGKHEWSLISAIVKFNISLPGYYQRLNDRDPTDQPLSSFYEIILRCFQENSDRENVDRAIAKSAISKQIELMSKLGKEPHPVFRYLIRLLTRMPYRKEQVDQYLDHYQWYDLLTEQHLSGGCVFGKAIDLGLEASSSTGKVFGSQNLYVGDLSASPLPRVSPQMTAYLIGHHLANQLY</sequence>
<evidence type="ECO:0000256" key="2">
    <source>
        <dbReference type="ARBA" id="ARBA00010790"/>
    </source>
</evidence>
<reference evidence="8 9" key="1">
    <citation type="journal article" date="2015" name="Genome Announc.">
        <title>Draft Genome Sequence of Filamentous Marine Cyanobacterium Lyngbya confervoides Strain BDU141951.</title>
        <authorList>
            <person name="Chandrababunaidu M.M."/>
            <person name="Sen D."/>
            <person name="Tripathy S."/>
        </authorList>
    </citation>
    <scope>NUCLEOTIDE SEQUENCE [LARGE SCALE GENOMIC DNA]</scope>
    <source>
        <strain evidence="8 9">BDU141951</strain>
    </source>
</reference>
<gene>
    <name evidence="8" type="ORF">QQ91_0002260</name>
</gene>